<dbReference type="GO" id="GO:0000724">
    <property type="term" value="P:double-strand break repair via homologous recombination"/>
    <property type="evidence" value="ECO:0007669"/>
    <property type="project" value="TreeGrafter"/>
</dbReference>
<organism evidence="2 3">
    <name type="scientific">Alligator mississippiensis</name>
    <name type="common">American alligator</name>
    <dbReference type="NCBI Taxonomy" id="8496"/>
    <lineage>
        <taxon>Eukaryota</taxon>
        <taxon>Metazoa</taxon>
        <taxon>Chordata</taxon>
        <taxon>Craniata</taxon>
        <taxon>Vertebrata</taxon>
        <taxon>Euteleostomi</taxon>
        <taxon>Archelosauria</taxon>
        <taxon>Archosauria</taxon>
        <taxon>Crocodylia</taxon>
        <taxon>Alligatoridae</taxon>
        <taxon>Alligatorinae</taxon>
        <taxon>Alligator</taxon>
    </lineage>
</organism>
<dbReference type="STRING" id="8496.A0A151MZN5"/>
<gene>
    <name evidence="2" type="primary">SLX1A</name>
    <name evidence="2" type="ORF">Y1Q_0023907</name>
</gene>
<evidence type="ECO:0000259" key="1">
    <source>
        <dbReference type="Pfam" id="PF21202"/>
    </source>
</evidence>
<dbReference type="GO" id="GO:0033557">
    <property type="term" value="C:Slx1-Slx4 complex"/>
    <property type="evidence" value="ECO:0007669"/>
    <property type="project" value="TreeGrafter"/>
</dbReference>
<dbReference type="GO" id="GO:0008821">
    <property type="term" value="F:crossover junction DNA endonuclease activity"/>
    <property type="evidence" value="ECO:0007669"/>
    <property type="project" value="TreeGrafter"/>
</dbReference>
<dbReference type="PANTHER" id="PTHR20208:SF10">
    <property type="entry name" value="STRUCTURE-SPECIFIC ENDONUCLEASE SUBUNIT SLX1"/>
    <property type="match status" value="1"/>
</dbReference>
<evidence type="ECO:0000313" key="2">
    <source>
        <dbReference type="EMBL" id="KYO29964.1"/>
    </source>
</evidence>
<name>A0A151MZN5_ALLMI</name>
<dbReference type="Pfam" id="PF21202">
    <property type="entry name" value="SLX1_C"/>
    <property type="match status" value="1"/>
</dbReference>
<keyword evidence="2" id="KW-0378">Hydrolase</keyword>
<dbReference type="PANTHER" id="PTHR20208">
    <property type="entry name" value="STRUCTURE-SPECIFIC ENDONUCLEASE SUBUNIT SLX1"/>
    <property type="match status" value="1"/>
</dbReference>
<dbReference type="AlphaFoldDB" id="A0A151MZN5"/>
<dbReference type="EMBL" id="AKHW03004388">
    <property type="protein sequence ID" value="KYO29964.1"/>
    <property type="molecule type" value="Genomic_DNA"/>
</dbReference>
<dbReference type="InterPro" id="IPR050381">
    <property type="entry name" value="SLX1_endonuclease"/>
</dbReference>
<evidence type="ECO:0000313" key="3">
    <source>
        <dbReference type="Proteomes" id="UP000050525"/>
    </source>
</evidence>
<dbReference type="GO" id="GO:0017108">
    <property type="term" value="F:5'-flap endonuclease activity"/>
    <property type="evidence" value="ECO:0007669"/>
    <property type="project" value="TreeGrafter"/>
</dbReference>
<keyword evidence="2" id="KW-0540">Nuclease</keyword>
<dbReference type="Gene3D" id="3.30.40.10">
    <property type="entry name" value="Zinc/RING finger domain, C3HC4 (zinc finger)"/>
    <property type="match status" value="1"/>
</dbReference>
<keyword evidence="2" id="KW-0255">Endonuclease</keyword>
<dbReference type="eggNOG" id="KOG3005">
    <property type="taxonomic scope" value="Eukaryota"/>
</dbReference>
<feature type="domain" description="Structure-specific endonuclease subunit SLX1 C-terminal" evidence="1">
    <location>
        <begin position="113"/>
        <end position="177"/>
    </location>
</feature>
<dbReference type="InterPro" id="IPR048749">
    <property type="entry name" value="SLX1_C"/>
</dbReference>
<proteinExistence type="predicted"/>
<comment type="caution">
    <text evidence="2">The sequence shown here is derived from an EMBL/GenBank/DDBJ whole genome shotgun (WGS) entry which is preliminary data.</text>
</comment>
<dbReference type="InterPro" id="IPR013083">
    <property type="entry name" value="Znf_RING/FYVE/PHD"/>
</dbReference>
<sequence length="221" mass="24205">MVLIVHGFPSNVAALRFEWAWQHPGASRRLPPGPARRPGAPLAAALGVLAQLLRVPPWDRLPLALRWLRPGRLPAPLPDLAPPPHVPITYGPFPDQPRLAHQALPPPAVPGVTCQLCEGHFQGEVDAPLRCIQSGCPLAAHPPCLARYFLQDEPHQFLPVEGRCPCCKTVVLWGDLIRSHLGYRDNPEDDLCSSQGHWTEELQAEKAGPQVEWVEPAAKAS</sequence>
<protein>
    <submittedName>
        <fullName evidence="2">Structure-specific endonuclease subunit SLX1</fullName>
    </submittedName>
</protein>
<accession>A0A151MZN5</accession>
<reference evidence="2 3" key="1">
    <citation type="journal article" date="2012" name="Genome Biol.">
        <title>Sequencing three crocodilian genomes to illuminate the evolution of archosaurs and amniotes.</title>
        <authorList>
            <person name="St John J.A."/>
            <person name="Braun E.L."/>
            <person name="Isberg S.R."/>
            <person name="Miles L.G."/>
            <person name="Chong A.Y."/>
            <person name="Gongora J."/>
            <person name="Dalzell P."/>
            <person name="Moran C."/>
            <person name="Bed'hom B."/>
            <person name="Abzhanov A."/>
            <person name="Burgess S.C."/>
            <person name="Cooksey A.M."/>
            <person name="Castoe T.A."/>
            <person name="Crawford N.G."/>
            <person name="Densmore L.D."/>
            <person name="Drew J.C."/>
            <person name="Edwards S.V."/>
            <person name="Faircloth B.C."/>
            <person name="Fujita M.K."/>
            <person name="Greenwold M.J."/>
            <person name="Hoffmann F.G."/>
            <person name="Howard J.M."/>
            <person name="Iguchi T."/>
            <person name="Janes D.E."/>
            <person name="Khan S.Y."/>
            <person name="Kohno S."/>
            <person name="de Koning A.J."/>
            <person name="Lance S.L."/>
            <person name="McCarthy F.M."/>
            <person name="McCormack J.E."/>
            <person name="Merchant M.E."/>
            <person name="Peterson D.G."/>
            <person name="Pollock D.D."/>
            <person name="Pourmand N."/>
            <person name="Raney B.J."/>
            <person name="Roessler K.A."/>
            <person name="Sanford J.R."/>
            <person name="Sawyer R.H."/>
            <person name="Schmidt C.J."/>
            <person name="Triplett E.W."/>
            <person name="Tuberville T.D."/>
            <person name="Venegas-Anaya M."/>
            <person name="Howard J.T."/>
            <person name="Jarvis E.D."/>
            <person name="Guillette L.J.Jr."/>
            <person name="Glenn T.C."/>
            <person name="Green R.E."/>
            <person name="Ray D.A."/>
        </authorList>
    </citation>
    <scope>NUCLEOTIDE SEQUENCE [LARGE SCALE GENOMIC DNA]</scope>
    <source>
        <strain evidence="2">KSC_2009_1</strain>
    </source>
</reference>
<dbReference type="Proteomes" id="UP000050525">
    <property type="component" value="Unassembled WGS sequence"/>
</dbReference>
<keyword evidence="3" id="KW-1185">Reference proteome</keyword>